<organism evidence="1">
    <name type="scientific">marine metagenome</name>
    <dbReference type="NCBI Taxonomy" id="408172"/>
    <lineage>
        <taxon>unclassified sequences</taxon>
        <taxon>metagenomes</taxon>
        <taxon>ecological metagenomes</taxon>
    </lineage>
</organism>
<accession>A0A381XMR9</accession>
<evidence type="ECO:0000313" key="1">
    <source>
        <dbReference type="EMBL" id="SVA66055.1"/>
    </source>
</evidence>
<protein>
    <submittedName>
        <fullName evidence="1">Uncharacterized protein</fullName>
    </submittedName>
</protein>
<gene>
    <name evidence="1" type="ORF">METZ01_LOCUS118909</name>
</gene>
<sequence>MICYHPAMIRLALFLLFFLGWFGQAASKPQHGFSILGKLNYG</sequence>
<proteinExistence type="predicted"/>
<feature type="non-terminal residue" evidence="1">
    <location>
        <position position="42"/>
    </location>
</feature>
<dbReference type="EMBL" id="UINC01015740">
    <property type="protein sequence ID" value="SVA66055.1"/>
    <property type="molecule type" value="Genomic_DNA"/>
</dbReference>
<dbReference type="AlphaFoldDB" id="A0A381XMR9"/>
<reference evidence="1" key="1">
    <citation type="submission" date="2018-05" db="EMBL/GenBank/DDBJ databases">
        <authorList>
            <person name="Lanie J.A."/>
            <person name="Ng W.-L."/>
            <person name="Kazmierczak K.M."/>
            <person name="Andrzejewski T.M."/>
            <person name="Davidsen T.M."/>
            <person name="Wayne K.J."/>
            <person name="Tettelin H."/>
            <person name="Glass J.I."/>
            <person name="Rusch D."/>
            <person name="Podicherti R."/>
            <person name="Tsui H.-C.T."/>
            <person name="Winkler M.E."/>
        </authorList>
    </citation>
    <scope>NUCLEOTIDE SEQUENCE</scope>
</reference>
<name>A0A381XMR9_9ZZZZ</name>